<reference evidence="2" key="1">
    <citation type="journal article" name="DNA Res.">
        <title>The physiological potential of anammox bacteria as revealed by their core genome structure.</title>
        <authorList>
            <person name="Okubo T."/>
            <person name="Toyoda A."/>
            <person name="Fukuhara K."/>
            <person name="Uchiyama I."/>
            <person name="Harigaya Y."/>
            <person name="Kuroiwa M."/>
            <person name="Suzuki T."/>
            <person name="Murakami Y."/>
            <person name="Suwa Y."/>
            <person name="Takami H."/>
        </authorList>
    </citation>
    <scope>NUCLEOTIDE SEQUENCE</scope>
    <source>
        <strain evidence="2">317325-2</strain>
    </source>
</reference>
<evidence type="ECO:0000259" key="1">
    <source>
        <dbReference type="Pfam" id="PF00535"/>
    </source>
</evidence>
<sequence>MGMRIRALEVGEALDQSRAATGPKVSLIVGFDSKPTQAFLSAAEAAWPGAWECVEAGRSDSENLATALNAAAQRAKGELLLFLPFGVGGPAPDFASLAGNWQEDIAIAGATPSLRTVQGEALPNGFALIEDRMTRQPILRTPVPDGGSTDLCSAVHIDCLLIRKPCFWGVGGWDPEVPEPLLGFALCLALRSQNWRLCVRRESEFAVSPNSPSLRRDAREVLPLRTLIAKWQGQFIPDGLRDEAGTVRPHPSMYGFGHIAGNPSHAESERTEHPRSDSISVVILTYNSMRTIGPCVESALRYLGLNDEIILVDNASRDGTADVLRGIAQADPRIRVLLNSENLGFSGGTNVGLRASTGDFVVLLNPDTVVTEGWLARLRQHFDQPDVGAVGPLSDYVVGLQKLELHLPMGSSGQHSYDSVAAHIARANARHAIESRILIGFCMMLRRPVLQALEWLDEELFLGMDDLDLSWRLRKAGFRLLVATDVFVHHEGQVSFKSEPSEKVRALTQRSVDALARKLVRHYGPGGVPTPFELWGIDWFSPSFDAWSEEGARNALRAA</sequence>
<proteinExistence type="predicted"/>
<dbReference type="KEGG" id="npy:NPRO_18370"/>
<name>A0A809RWJ0_9BACT</name>
<dbReference type="Proteomes" id="UP000662873">
    <property type="component" value="Chromosome"/>
</dbReference>
<dbReference type="CDD" id="cd04186">
    <property type="entry name" value="GT_2_like_c"/>
    <property type="match status" value="1"/>
</dbReference>
<evidence type="ECO:0000313" key="3">
    <source>
        <dbReference type="Proteomes" id="UP000662873"/>
    </source>
</evidence>
<dbReference type="Pfam" id="PF00535">
    <property type="entry name" value="Glycos_transf_2"/>
    <property type="match status" value="1"/>
</dbReference>
<dbReference type="PANTHER" id="PTHR43179">
    <property type="entry name" value="RHAMNOSYLTRANSFERASE WBBL"/>
    <property type="match status" value="1"/>
</dbReference>
<protein>
    <recommendedName>
        <fullName evidence="1">Glycosyltransferase 2-like domain-containing protein</fullName>
    </recommendedName>
</protein>
<dbReference type="PANTHER" id="PTHR43179:SF7">
    <property type="entry name" value="RHAMNOSYLTRANSFERASE WBBL"/>
    <property type="match status" value="1"/>
</dbReference>
<organism evidence="2 3">
    <name type="scientific">Candidatus Nitrosymbiomonas proteolyticus</name>
    <dbReference type="NCBI Taxonomy" id="2608984"/>
    <lineage>
        <taxon>Bacteria</taxon>
        <taxon>Bacillati</taxon>
        <taxon>Armatimonadota</taxon>
        <taxon>Armatimonadota incertae sedis</taxon>
        <taxon>Candidatus Nitrosymbiomonas</taxon>
    </lineage>
</organism>
<dbReference type="InterPro" id="IPR001173">
    <property type="entry name" value="Glyco_trans_2-like"/>
</dbReference>
<dbReference type="AlphaFoldDB" id="A0A809RWJ0"/>
<dbReference type="EMBL" id="AP021858">
    <property type="protein sequence ID" value="BBO24242.1"/>
    <property type="molecule type" value="Genomic_DNA"/>
</dbReference>
<accession>A0A809RWJ0</accession>
<dbReference type="Gene3D" id="3.90.550.10">
    <property type="entry name" value="Spore Coat Polysaccharide Biosynthesis Protein SpsA, Chain A"/>
    <property type="match status" value="1"/>
</dbReference>
<feature type="domain" description="Glycosyltransferase 2-like" evidence="1">
    <location>
        <begin position="280"/>
        <end position="451"/>
    </location>
</feature>
<gene>
    <name evidence="2" type="ORF">NPRO_18370</name>
</gene>
<dbReference type="SUPFAM" id="SSF53448">
    <property type="entry name" value="Nucleotide-diphospho-sugar transferases"/>
    <property type="match status" value="2"/>
</dbReference>
<dbReference type="InterPro" id="IPR029044">
    <property type="entry name" value="Nucleotide-diphossugar_trans"/>
</dbReference>
<evidence type="ECO:0000313" key="2">
    <source>
        <dbReference type="EMBL" id="BBO24242.1"/>
    </source>
</evidence>